<keyword evidence="1" id="KW-1133">Transmembrane helix</keyword>
<dbReference type="STRING" id="1237085.Ngar_c33290"/>
<dbReference type="Pfam" id="PF13473">
    <property type="entry name" value="Cupredoxin_1"/>
    <property type="match status" value="1"/>
</dbReference>
<dbReference type="InParanoid" id="K0INZ7"/>
<evidence type="ECO:0000313" key="3">
    <source>
        <dbReference type="EMBL" id="AFU60244.1"/>
    </source>
</evidence>
<organism evidence="3 4">
    <name type="scientific">Nitrososphaera gargensis (strain Ga9.2)</name>
    <dbReference type="NCBI Taxonomy" id="1237085"/>
    <lineage>
        <taxon>Archaea</taxon>
        <taxon>Nitrososphaerota</taxon>
        <taxon>Nitrososphaeria</taxon>
        <taxon>Nitrososphaerales</taxon>
        <taxon>Nitrososphaeraceae</taxon>
        <taxon>Nitrososphaera</taxon>
    </lineage>
</organism>
<dbReference type="AlphaFoldDB" id="K0INZ7"/>
<dbReference type="HOGENOM" id="CLU_1691619_0_0_2"/>
<dbReference type="InterPro" id="IPR008972">
    <property type="entry name" value="Cupredoxin"/>
</dbReference>
<dbReference type="EMBL" id="CP002408">
    <property type="protein sequence ID" value="AFU60244.1"/>
    <property type="molecule type" value="Genomic_DNA"/>
</dbReference>
<feature type="domain" description="EfeO-type cupredoxin-like" evidence="2">
    <location>
        <begin position="100"/>
        <end position="167"/>
    </location>
</feature>
<feature type="transmembrane region" description="Helical" evidence="1">
    <location>
        <begin position="21"/>
        <end position="40"/>
    </location>
</feature>
<accession>K0INZ7</accession>
<name>K0INZ7_NITGG</name>
<dbReference type="InterPro" id="IPR028096">
    <property type="entry name" value="EfeO_Cupredoxin"/>
</dbReference>
<protein>
    <submittedName>
        <fullName evidence="3">Putative nitrous-oxide reductase NosZ</fullName>
    </submittedName>
</protein>
<sequence length="168" mass="19022">MYMKKKRYEERQRSSRITRKRIITYGIIATAVSLISYLGYNAMIPVNGTTPVLGAPANHFIKATHSSSSGYTWVSIASAKVKGIRNTGGNVINPDYAFNKGELETFHVINEDYTTKSNHNFNIDEFNVHTKDLAYYESQTITFVADKTGTFEYYCTIHPEMKGEIVID</sequence>
<keyword evidence="1" id="KW-0472">Membrane</keyword>
<evidence type="ECO:0000313" key="4">
    <source>
        <dbReference type="Proteomes" id="UP000008037"/>
    </source>
</evidence>
<evidence type="ECO:0000256" key="1">
    <source>
        <dbReference type="SAM" id="Phobius"/>
    </source>
</evidence>
<proteinExistence type="predicted"/>
<reference evidence="3 4" key="1">
    <citation type="journal article" date="2012" name="Environ. Microbiol.">
        <title>The genome of the ammonia-oxidizing Candidatus Nitrososphaera gargensis: insights into metabolic versatility and environmental adaptations.</title>
        <authorList>
            <person name="Spang A."/>
            <person name="Poehlein A."/>
            <person name="Offre P."/>
            <person name="Zumbragel S."/>
            <person name="Haider S."/>
            <person name="Rychlik N."/>
            <person name="Nowka B."/>
            <person name="Schmeisser C."/>
            <person name="Lebedeva E.V."/>
            <person name="Rattei T."/>
            <person name="Bohm C."/>
            <person name="Schmid M."/>
            <person name="Galushko A."/>
            <person name="Hatzenpichler R."/>
            <person name="Weinmaier T."/>
            <person name="Daniel R."/>
            <person name="Schleper C."/>
            <person name="Spieck E."/>
            <person name="Streit W."/>
            <person name="Wagner M."/>
        </authorList>
    </citation>
    <scope>NUCLEOTIDE SEQUENCE [LARGE SCALE GENOMIC DNA]</scope>
    <source>
        <strain evidence="4">Ga9.2</strain>
    </source>
</reference>
<keyword evidence="1" id="KW-0812">Transmembrane</keyword>
<dbReference type="KEGG" id="nga:Ngar_c33290"/>
<dbReference type="Gene3D" id="2.60.40.420">
    <property type="entry name" value="Cupredoxins - blue copper proteins"/>
    <property type="match status" value="1"/>
</dbReference>
<evidence type="ECO:0000259" key="2">
    <source>
        <dbReference type="Pfam" id="PF13473"/>
    </source>
</evidence>
<keyword evidence="4" id="KW-1185">Reference proteome</keyword>
<dbReference type="BioCyc" id="CNIT1237085:G1324-3329-MONOMER"/>
<dbReference type="Proteomes" id="UP000008037">
    <property type="component" value="Chromosome"/>
</dbReference>
<dbReference type="SUPFAM" id="SSF49503">
    <property type="entry name" value="Cupredoxins"/>
    <property type="match status" value="1"/>
</dbReference>
<gene>
    <name evidence="3" type="ordered locus">Ngar_c33290</name>
</gene>